<gene>
    <name evidence="2" type="ORF">AWZ03_013682</name>
</gene>
<accession>A0A484AWA5</accession>
<proteinExistence type="predicted"/>
<protein>
    <submittedName>
        <fullName evidence="2">Uncharacterized protein</fullName>
    </submittedName>
</protein>
<keyword evidence="3" id="KW-1185">Reference proteome</keyword>
<feature type="compositionally biased region" description="Low complexity" evidence="1">
    <location>
        <begin position="87"/>
        <end position="102"/>
    </location>
</feature>
<dbReference type="AlphaFoldDB" id="A0A484AWA5"/>
<name>A0A484AWA5_DRONA</name>
<evidence type="ECO:0000313" key="3">
    <source>
        <dbReference type="Proteomes" id="UP000295192"/>
    </source>
</evidence>
<sequence length="102" mass="10499">MCATSAWNAAATKSASVSASASQSQPQPQSVSVSNLAAAPCSATAPSLAHCGNVGAIFMFLRDLLGEGVNRGSRPSPLGQVRPIEAQQSSKQQQQQQQFVIA</sequence>
<comment type="caution">
    <text evidence="2">The sequence shown here is derived from an EMBL/GenBank/DDBJ whole genome shotgun (WGS) entry which is preliminary data.</text>
</comment>
<evidence type="ECO:0000256" key="1">
    <source>
        <dbReference type="SAM" id="MobiDB-lite"/>
    </source>
</evidence>
<feature type="region of interest" description="Disordered" evidence="1">
    <location>
        <begin position="15"/>
        <end position="36"/>
    </location>
</feature>
<dbReference type="EMBL" id="LSRL02000764">
    <property type="protein sequence ID" value="TDG39901.1"/>
    <property type="molecule type" value="Genomic_DNA"/>
</dbReference>
<organism evidence="2 3">
    <name type="scientific">Drosophila navojoa</name>
    <name type="common">Fruit fly</name>
    <dbReference type="NCBI Taxonomy" id="7232"/>
    <lineage>
        <taxon>Eukaryota</taxon>
        <taxon>Metazoa</taxon>
        <taxon>Ecdysozoa</taxon>
        <taxon>Arthropoda</taxon>
        <taxon>Hexapoda</taxon>
        <taxon>Insecta</taxon>
        <taxon>Pterygota</taxon>
        <taxon>Neoptera</taxon>
        <taxon>Endopterygota</taxon>
        <taxon>Diptera</taxon>
        <taxon>Brachycera</taxon>
        <taxon>Muscomorpha</taxon>
        <taxon>Ephydroidea</taxon>
        <taxon>Drosophilidae</taxon>
        <taxon>Drosophila</taxon>
    </lineage>
</organism>
<reference evidence="2 3" key="1">
    <citation type="journal article" date="2019" name="J. Hered.">
        <title>An Improved Genome Assembly for Drosophila navojoa, the Basal Species in the mojavensis Cluster.</title>
        <authorList>
            <person name="Vanderlinde T."/>
            <person name="Dupim E.G."/>
            <person name="Nazario-Yepiz N.O."/>
            <person name="Carvalho A.B."/>
        </authorList>
    </citation>
    <scope>NUCLEOTIDE SEQUENCE [LARGE SCALE GENOMIC DNA]</scope>
    <source>
        <strain evidence="2">Navoj_Jal97</strain>
        <tissue evidence="2">Whole organism</tissue>
    </source>
</reference>
<feature type="region of interest" description="Disordered" evidence="1">
    <location>
        <begin position="69"/>
        <end position="102"/>
    </location>
</feature>
<feature type="compositionally biased region" description="Low complexity" evidence="1">
    <location>
        <begin position="15"/>
        <end position="34"/>
    </location>
</feature>
<evidence type="ECO:0000313" key="2">
    <source>
        <dbReference type="EMBL" id="TDG39901.1"/>
    </source>
</evidence>
<dbReference type="Proteomes" id="UP000295192">
    <property type="component" value="Unassembled WGS sequence"/>
</dbReference>